<name>A0ABV5F5Y4_9FLAO</name>
<reference evidence="8 9" key="1">
    <citation type="submission" date="2024-09" db="EMBL/GenBank/DDBJ databases">
        <authorList>
            <person name="Sun Q."/>
            <person name="Mori K."/>
        </authorList>
    </citation>
    <scope>NUCLEOTIDE SEQUENCE [LARGE SCALE GENOMIC DNA]</scope>
    <source>
        <strain evidence="8 9">CECT 8286</strain>
    </source>
</reference>
<gene>
    <name evidence="8" type="ORF">ACFFVB_17235</name>
</gene>
<dbReference type="InterPro" id="IPR036188">
    <property type="entry name" value="FAD/NAD-bd_sf"/>
</dbReference>
<dbReference type="Pfam" id="PF00732">
    <property type="entry name" value="GMC_oxred_N"/>
    <property type="match status" value="1"/>
</dbReference>
<evidence type="ECO:0000256" key="1">
    <source>
        <dbReference type="ARBA" id="ARBA00001974"/>
    </source>
</evidence>
<keyword evidence="5" id="KW-0560">Oxidoreductase</keyword>
<comment type="similarity">
    <text evidence="2">Belongs to the GMC oxidoreductase family.</text>
</comment>
<feature type="domain" description="Glucose-methanol-choline oxidoreductase C-terminal" evidence="7">
    <location>
        <begin position="426"/>
        <end position="547"/>
    </location>
</feature>
<keyword evidence="3" id="KW-0285">Flavoprotein</keyword>
<sequence>MEKEFDAIVIGTGISGGWAAKELCEKGLKTLVLERGRMVEHGDYPTAEKDDWEFEHRGKATTEDIKKQEKQNRTGFVTKEAYKHWFVDDLKHPYNEEKRFDWIRGYHVGGRSLTWGRQALRFSDIDFEANKKENIGVDWPIRYNDIDPWYTKVEKFIGVCGEKMDLPQLPDGYFSPAMELNVVEKHFRSEIKKAYDNRTLTMGRFVNLTGDVKHEGRYNCAYRNRCMRGCPLGAYFSSNSSTLPAAEKTGNMTLRVNSVVYEIVYDDKTKKATGVKVIDAITKEKIEFKAKVIFCCASAMASTSILLQSKSERFPNGMGNDSGELGRNLMDHHFRVGATAETDKFEDVSYINNRPTSFHVPRFRNIGGPEDSKNNFLRGYSFQGSASRTDWKRGIKELSYGKDVKEELLKPGTWRIGIVGFGECLPYHENKMTLNYEKKDEWGLPTITFDAEFKENEMQMRKDMLQEAITMLTQAGFKNVKGYNHTESLWLGHAIHEMGTARMGRDPKTSVLNEFNQVHAVPNVYVTDGACMTSSANQNPSLTYMALSARAADHAATQIKNEIF</sequence>
<protein>
    <submittedName>
        <fullName evidence="8">GMC oxidoreductase</fullName>
    </submittedName>
</protein>
<evidence type="ECO:0000259" key="7">
    <source>
        <dbReference type="Pfam" id="PF05199"/>
    </source>
</evidence>
<dbReference type="EMBL" id="JBHMEZ010000032">
    <property type="protein sequence ID" value="MFB9054837.1"/>
    <property type="molecule type" value="Genomic_DNA"/>
</dbReference>
<evidence type="ECO:0000256" key="2">
    <source>
        <dbReference type="ARBA" id="ARBA00010790"/>
    </source>
</evidence>
<dbReference type="PANTHER" id="PTHR42784">
    <property type="entry name" value="PYRANOSE 2-OXIDASE"/>
    <property type="match status" value="1"/>
</dbReference>
<dbReference type="SUPFAM" id="SSF51905">
    <property type="entry name" value="FAD/NAD(P)-binding domain"/>
    <property type="match status" value="1"/>
</dbReference>
<evidence type="ECO:0000256" key="5">
    <source>
        <dbReference type="ARBA" id="ARBA00023002"/>
    </source>
</evidence>
<dbReference type="InterPro" id="IPR007867">
    <property type="entry name" value="GMC_OxRtase_C"/>
</dbReference>
<evidence type="ECO:0000313" key="9">
    <source>
        <dbReference type="Proteomes" id="UP001589605"/>
    </source>
</evidence>
<feature type="domain" description="Glucose-methanol-choline oxidoreductase N-terminal" evidence="6">
    <location>
        <begin position="63"/>
        <end position="332"/>
    </location>
</feature>
<accession>A0ABV5F5Y4</accession>
<dbReference type="Proteomes" id="UP001589605">
    <property type="component" value="Unassembled WGS sequence"/>
</dbReference>
<evidence type="ECO:0000259" key="6">
    <source>
        <dbReference type="Pfam" id="PF00732"/>
    </source>
</evidence>
<dbReference type="Pfam" id="PF05199">
    <property type="entry name" value="GMC_oxred_C"/>
    <property type="match status" value="1"/>
</dbReference>
<dbReference type="RefSeq" id="WP_382384474.1">
    <property type="nucleotide sequence ID" value="NZ_JBHMEZ010000032.1"/>
</dbReference>
<evidence type="ECO:0000313" key="8">
    <source>
        <dbReference type="EMBL" id="MFB9054837.1"/>
    </source>
</evidence>
<proteinExistence type="inferred from homology"/>
<dbReference type="InterPro" id="IPR000172">
    <property type="entry name" value="GMC_OxRdtase_N"/>
</dbReference>
<evidence type="ECO:0000256" key="4">
    <source>
        <dbReference type="ARBA" id="ARBA00022827"/>
    </source>
</evidence>
<dbReference type="Gene3D" id="3.50.50.60">
    <property type="entry name" value="FAD/NAD(P)-binding domain"/>
    <property type="match status" value="2"/>
</dbReference>
<keyword evidence="4" id="KW-0274">FAD</keyword>
<dbReference type="InterPro" id="IPR051473">
    <property type="entry name" value="P2Ox-like"/>
</dbReference>
<comment type="cofactor">
    <cofactor evidence="1">
        <name>FAD</name>
        <dbReference type="ChEBI" id="CHEBI:57692"/>
    </cofactor>
</comment>
<comment type="caution">
    <text evidence="8">The sequence shown here is derived from an EMBL/GenBank/DDBJ whole genome shotgun (WGS) entry which is preliminary data.</text>
</comment>
<evidence type="ECO:0000256" key="3">
    <source>
        <dbReference type="ARBA" id="ARBA00022630"/>
    </source>
</evidence>
<keyword evidence="9" id="KW-1185">Reference proteome</keyword>
<dbReference type="SUPFAM" id="SSF54373">
    <property type="entry name" value="FAD-linked reductases, C-terminal domain"/>
    <property type="match status" value="1"/>
</dbReference>
<organism evidence="8 9">
    <name type="scientific">Formosa undariae</name>
    <dbReference type="NCBI Taxonomy" id="1325436"/>
    <lineage>
        <taxon>Bacteria</taxon>
        <taxon>Pseudomonadati</taxon>
        <taxon>Bacteroidota</taxon>
        <taxon>Flavobacteriia</taxon>
        <taxon>Flavobacteriales</taxon>
        <taxon>Flavobacteriaceae</taxon>
        <taxon>Formosa</taxon>
    </lineage>
</organism>
<dbReference type="PANTHER" id="PTHR42784:SF1">
    <property type="entry name" value="PYRANOSE 2-OXIDASE"/>
    <property type="match status" value="1"/>
</dbReference>